<evidence type="ECO:0000259" key="8">
    <source>
        <dbReference type="PROSITE" id="PS50090"/>
    </source>
</evidence>
<keyword evidence="2" id="KW-0677">Repeat</keyword>
<evidence type="ECO:0000313" key="11">
    <source>
        <dbReference type="Proteomes" id="UP000295252"/>
    </source>
</evidence>
<evidence type="ECO:0000256" key="6">
    <source>
        <dbReference type="ARBA" id="ARBA00023242"/>
    </source>
</evidence>
<dbReference type="SMART" id="SM00717">
    <property type="entry name" value="SANT"/>
    <property type="match status" value="2"/>
</dbReference>
<dbReference type="OMA" id="WSADEDM"/>
<dbReference type="InParanoid" id="A0A068TZN0"/>
<evidence type="ECO:0000313" key="10">
    <source>
        <dbReference type="EMBL" id="CDP01404.1"/>
    </source>
</evidence>
<gene>
    <name evidence="10" type="ORF">GSCOC_T00036441001</name>
</gene>
<dbReference type="InterPro" id="IPR015495">
    <property type="entry name" value="Myb_TF_plants"/>
</dbReference>
<organism evidence="10 11">
    <name type="scientific">Coffea canephora</name>
    <name type="common">Robusta coffee</name>
    <dbReference type="NCBI Taxonomy" id="49390"/>
    <lineage>
        <taxon>Eukaryota</taxon>
        <taxon>Viridiplantae</taxon>
        <taxon>Streptophyta</taxon>
        <taxon>Embryophyta</taxon>
        <taxon>Tracheophyta</taxon>
        <taxon>Spermatophyta</taxon>
        <taxon>Magnoliopsida</taxon>
        <taxon>eudicotyledons</taxon>
        <taxon>Gunneridae</taxon>
        <taxon>Pentapetalae</taxon>
        <taxon>asterids</taxon>
        <taxon>lamiids</taxon>
        <taxon>Gentianales</taxon>
        <taxon>Rubiaceae</taxon>
        <taxon>Ixoroideae</taxon>
        <taxon>Gardenieae complex</taxon>
        <taxon>Bertiereae - Coffeeae clade</taxon>
        <taxon>Coffeeae</taxon>
        <taxon>Coffea</taxon>
    </lineage>
</organism>
<dbReference type="CDD" id="cd00167">
    <property type="entry name" value="SANT"/>
    <property type="match status" value="2"/>
</dbReference>
<dbReference type="OrthoDB" id="2143914at2759"/>
<dbReference type="FunCoup" id="A0A068TZN0">
    <property type="interactions" value="5"/>
</dbReference>
<dbReference type="AlphaFoldDB" id="A0A068TZN0"/>
<evidence type="ECO:0000256" key="4">
    <source>
        <dbReference type="ARBA" id="ARBA00023125"/>
    </source>
</evidence>
<proteinExistence type="predicted"/>
<sequence length="311" mass="35427">MGRRPCCDKVGLTRGPWSADEDMKLISFILTNGQCCWRAVPKLAGLLRCGKSCRLRWTNYLRPDLKRGLLSEHEEKMVIDLHSQLGNRWSKIASHLPGRTDNEIKNHWNTHIKKKLMNMGIDPVTHKPLPQSTSSTEQPQEEQPKNHPDSDQEPKKEPASSVNKSISIPQCQIDSSSVEFNNVFSIDEVPMIEPDEIFIPFAKASSTLSSTSSSSCSSFDRNSSNCNVFGYHQEFFPTINHSQSSFDHYPTDKMIVDFWDDDFISNLDMLTNDDSDRNNLAAVIGLEPSPAQYHVEMVLLDEDYSWKFDHF</sequence>
<dbReference type="GO" id="GO:0005634">
    <property type="term" value="C:nucleus"/>
    <property type="evidence" value="ECO:0007669"/>
    <property type="project" value="UniProtKB-SubCell"/>
</dbReference>
<keyword evidence="11" id="KW-1185">Reference proteome</keyword>
<keyword evidence="5" id="KW-0804">Transcription</keyword>
<accession>A0A068TZN0</accession>
<evidence type="ECO:0000259" key="9">
    <source>
        <dbReference type="PROSITE" id="PS51294"/>
    </source>
</evidence>
<protein>
    <submittedName>
        <fullName evidence="10">Uncharacterized protein</fullName>
    </submittedName>
</protein>
<feature type="domain" description="Myb-like" evidence="8">
    <location>
        <begin position="9"/>
        <end position="61"/>
    </location>
</feature>
<feature type="domain" description="HTH myb-type" evidence="9">
    <location>
        <begin position="9"/>
        <end position="61"/>
    </location>
</feature>
<dbReference type="PROSITE" id="PS50090">
    <property type="entry name" value="MYB_LIKE"/>
    <property type="match status" value="2"/>
</dbReference>
<evidence type="ECO:0000256" key="3">
    <source>
        <dbReference type="ARBA" id="ARBA00023015"/>
    </source>
</evidence>
<dbReference type="GO" id="GO:0046394">
    <property type="term" value="P:carboxylic acid biosynthetic process"/>
    <property type="evidence" value="ECO:0007669"/>
    <property type="project" value="UniProtKB-ARBA"/>
</dbReference>
<dbReference type="SUPFAM" id="SSF46689">
    <property type="entry name" value="Homeodomain-like"/>
    <property type="match status" value="1"/>
</dbReference>
<keyword evidence="3" id="KW-0805">Transcription regulation</keyword>
<feature type="domain" description="Myb-like" evidence="8">
    <location>
        <begin position="62"/>
        <end position="112"/>
    </location>
</feature>
<dbReference type="PANTHER" id="PTHR47994:SF5">
    <property type="entry name" value="F14D16.11-RELATED"/>
    <property type="match status" value="1"/>
</dbReference>
<dbReference type="InterPro" id="IPR001005">
    <property type="entry name" value="SANT/Myb"/>
</dbReference>
<dbReference type="PANTHER" id="PTHR47994">
    <property type="entry name" value="F14D16.11-RELATED"/>
    <property type="match status" value="1"/>
</dbReference>
<dbReference type="GO" id="GO:0006355">
    <property type="term" value="P:regulation of DNA-templated transcription"/>
    <property type="evidence" value="ECO:0007669"/>
    <property type="project" value="UniProtKB-ARBA"/>
</dbReference>
<dbReference type="PROSITE" id="PS51294">
    <property type="entry name" value="HTH_MYB"/>
    <property type="match status" value="2"/>
</dbReference>
<dbReference type="Pfam" id="PF00249">
    <property type="entry name" value="Myb_DNA-binding"/>
    <property type="match status" value="2"/>
</dbReference>
<evidence type="ECO:0000256" key="5">
    <source>
        <dbReference type="ARBA" id="ARBA00023163"/>
    </source>
</evidence>
<comment type="subcellular location">
    <subcellularLocation>
        <location evidence="1">Nucleus</location>
    </subcellularLocation>
</comment>
<dbReference type="Gene3D" id="1.10.10.60">
    <property type="entry name" value="Homeodomain-like"/>
    <property type="match status" value="2"/>
</dbReference>
<dbReference type="FunFam" id="1.10.10.60:FF:000300">
    <property type="entry name" value="Myb transcription factor"/>
    <property type="match status" value="1"/>
</dbReference>
<dbReference type="InterPro" id="IPR009057">
    <property type="entry name" value="Homeodomain-like_sf"/>
</dbReference>
<evidence type="ECO:0000256" key="7">
    <source>
        <dbReference type="SAM" id="MobiDB-lite"/>
    </source>
</evidence>
<evidence type="ECO:0000256" key="2">
    <source>
        <dbReference type="ARBA" id="ARBA00022737"/>
    </source>
</evidence>
<feature type="region of interest" description="Disordered" evidence="7">
    <location>
        <begin position="121"/>
        <end position="168"/>
    </location>
</feature>
<dbReference type="Proteomes" id="UP000295252">
    <property type="component" value="Chromosome IX"/>
</dbReference>
<name>A0A068TZN0_COFCA</name>
<keyword evidence="6" id="KW-0539">Nucleus</keyword>
<dbReference type="GO" id="GO:0000976">
    <property type="term" value="F:transcription cis-regulatory region binding"/>
    <property type="evidence" value="ECO:0007669"/>
    <property type="project" value="UniProtKB-ARBA"/>
</dbReference>
<dbReference type="InterPro" id="IPR017930">
    <property type="entry name" value="Myb_dom"/>
</dbReference>
<dbReference type="FunFam" id="1.10.10.60:FF:000069">
    <property type="entry name" value="MYB transcription factor"/>
    <property type="match status" value="1"/>
</dbReference>
<dbReference type="PhylomeDB" id="A0A068TZN0"/>
<dbReference type="EMBL" id="HG739091">
    <property type="protein sequence ID" value="CDP01404.1"/>
    <property type="molecule type" value="Genomic_DNA"/>
</dbReference>
<feature type="domain" description="HTH myb-type" evidence="9">
    <location>
        <begin position="62"/>
        <end position="116"/>
    </location>
</feature>
<keyword evidence="4" id="KW-0238">DNA-binding</keyword>
<feature type="compositionally biased region" description="Basic and acidic residues" evidence="7">
    <location>
        <begin position="142"/>
        <end position="158"/>
    </location>
</feature>
<evidence type="ECO:0000256" key="1">
    <source>
        <dbReference type="ARBA" id="ARBA00004123"/>
    </source>
</evidence>
<dbReference type="Gramene" id="CDP01404">
    <property type="protein sequence ID" value="CDP01404"/>
    <property type="gene ID" value="GSCOC_T00036441001"/>
</dbReference>
<reference evidence="11" key="1">
    <citation type="journal article" date="2014" name="Science">
        <title>The coffee genome provides insight into the convergent evolution of caffeine biosynthesis.</title>
        <authorList>
            <person name="Denoeud F."/>
            <person name="Carretero-Paulet L."/>
            <person name="Dereeper A."/>
            <person name="Droc G."/>
            <person name="Guyot R."/>
            <person name="Pietrella M."/>
            <person name="Zheng C."/>
            <person name="Alberti A."/>
            <person name="Anthony F."/>
            <person name="Aprea G."/>
            <person name="Aury J.M."/>
            <person name="Bento P."/>
            <person name="Bernard M."/>
            <person name="Bocs S."/>
            <person name="Campa C."/>
            <person name="Cenci A."/>
            <person name="Combes M.C."/>
            <person name="Crouzillat D."/>
            <person name="Da Silva C."/>
            <person name="Daddiego L."/>
            <person name="De Bellis F."/>
            <person name="Dussert S."/>
            <person name="Garsmeur O."/>
            <person name="Gayraud T."/>
            <person name="Guignon V."/>
            <person name="Jahn K."/>
            <person name="Jamilloux V."/>
            <person name="Joet T."/>
            <person name="Labadie K."/>
            <person name="Lan T."/>
            <person name="Leclercq J."/>
            <person name="Lepelley M."/>
            <person name="Leroy T."/>
            <person name="Li L.T."/>
            <person name="Librado P."/>
            <person name="Lopez L."/>
            <person name="Munoz A."/>
            <person name="Noel B."/>
            <person name="Pallavicini A."/>
            <person name="Perrotta G."/>
            <person name="Poncet V."/>
            <person name="Pot D."/>
            <person name="Priyono X."/>
            <person name="Rigoreau M."/>
            <person name="Rouard M."/>
            <person name="Rozas J."/>
            <person name="Tranchant-Dubreuil C."/>
            <person name="VanBuren R."/>
            <person name="Zhang Q."/>
            <person name="Andrade A.C."/>
            <person name="Argout X."/>
            <person name="Bertrand B."/>
            <person name="de Kochko A."/>
            <person name="Graziosi G."/>
            <person name="Henry R.J."/>
            <person name="Jayarama X."/>
            <person name="Ming R."/>
            <person name="Nagai C."/>
            <person name="Rounsley S."/>
            <person name="Sankoff D."/>
            <person name="Giuliano G."/>
            <person name="Albert V.A."/>
            <person name="Wincker P."/>
            <person name="Lashermes P."/>
        </authorList>
    </citation>
    <scope>NUCLEOTIDE SEQUENCE [LARGE SCALE GENOMIC DNA]</scope>
    <source>
        <strain evidence="11">cv. DH200-94</strain>
    </source>
</reference>